<dbReference type="EMBL" id="FOFR01000031">
    <property type="protein sequence ID" value="SES29973.1"/>
    <property type="molecule type" value="Genomic_DNA"/>
</dbReference>
<feature type="compositionally biased region" description="Polar residues" evidence="1">
    <location>
        <begin position="157"/>
        <end position="166"/>
    </location>
</feature>
<feature type="compositionally biased region" description="Low complexity" evidence="1">
    <location>
        <begin position="98"/>
        <end position="119"/>
    </location>
</feature>
<evidence type="ECO:0000256" key="1">
    <source>
        <dbReference type="SAM" id="MobiDB-lite"/>
    </source>
</evidence>
<evidence type="ECO:0000313" key="2">
    <source>
        <dbReference type="EMBL" id="SES29973.1"/>
    </source>
</evidence>
<name>A0A1H9W933_9PSEU</name>
<feature type="compositionally biased region" description="Low complexity" evidence="1">
    <location>
        <begin position="81"/>
        <end position="91"/>
    </location>
</feature>
<feature type="region of interest" description="Disordered" evidence="1">
    <location>
        <begin position="1"/>
        <end position="22"/>
    </location>
</feature>
<protein>
    <submittedName>
        <fullName evidence="2">Capsule synthesis protein PGA_cap</fullName>
    </submittedName>
</protein>
<accession>A0A1H9W933</accession>
<gene>
    <name evidence="2" type="ORF">SAMN05216188_13132</name>
</gene>
<keyword evidence="3" id="KW-1185">Reference proteome</keyword>
<feature type="compositionally biased region" description="Polar residues" evidence="1">
    <location>
        <begin position="48"/>
        <end position="68"/>
    </location>
</feature>
<feature type="region of interest" description="Disordered" evidence="1">
    <location>
        <begin position="45"/>
        <end position="251"/>
    </location>
</feature>
<feature type="compositionally biased region" description="Basic and acidic residues" evidence="1">
    <location>
        <begin position="167"/>
        <end position="183"/>
    </location>
</feature>
<feature type="compositionally biased region" description="Polar residues" evidence="1">
    <location>
        <begin position="218"/>
        <end position="230"/>
    </location>
</feature>
<feature type="compositionally biased region" description="Low complexity" evidence="1">
    <location>
        <begin position="129"/>
        <end position="142"/>
    </location>
</feature>
<organism evidence="2 3">
    <name type="scientific">Lentzea xinjiangensis</name>
    <dbReference type="NCBI Taxonomy" id="402600"/>
    <lineage>
        <taxon>Bacteria</taxon>
        <taxon>Bacillati</taxon>
        <taxon>Actinomycetota</taxon>
        <taxon>Actinomycetes</taxon>
        <taxon>Pseudonocardiales</taxon>
        <taxon>Pseudonocardiaceae</taxon>
        <taxon>Lentzea</taxon>
    </lineage>
</organism>
<sequence>MFGRRYAAPAQEEASGRAASDNIREVARKAVDAGADIVVAHDPHVLQTRRSATPTIMPSEQQNLSTAGQRMCAESWHPTSRRSPAPSARSTPPRPNRPADAQSGSSRSTSSRSNADATATPRLEPRIGAPSTRRATAAPMRAALHDQPSPDADGQESGATPEQSQCHTHDHAARTPEPDHRSSAGECRVLAPHNGQARSTASACGPRSLWRTRKRTRSPATRGSPETTETCTKRSGPPASGVMKPKPRSAS</sequence>
<reference evidence="3" key="1">
    <citation type="submission" date="2016-10" db="EMBL/GenBank/DDBJ databases">
        <authorList>
            <person name="Varghese N."/>
            <person name="Submissions S."/>
        </authorList>
    </citation>
    <scope>NUCLEOTIDE SEQUENCE [LARGE SCALE GENOMIC DNA]</scope>
    <source>
        <strain evidence="3">CGMCC 4.3525</strain>
    </source>
</reference>
<dbReference type="AlphaFoldDB" id="A0A1H9W933"/>
<proteinExistence type="predicted"/>
<evidence type="ECO:0000313" key="3">
    <source>
        <dbReference type="Proteomes" id="UP000199352"/>
    </source>
</evidence>
<dbReference type="Proteomes" id="UP000199352">
    <property type="component" value="Unassembled WGS sequence"/>
</dbReference>